<reference evidence="2 3" key="1">
    <citation type="journal article" date="2016" name="Nat. Commun.">
        <title>Thousands of microbial genomes shed light on interconnected biogeochemical processes in an aquifer system.</title>
        <authorList>
            <person name="Anantharaman K."/>
            <person name="Brown C.T."/>
            <person name="Hug L.A."/>
            <person name="Sharon I."/>
            <person name="Castelle C.J."/>
            <person name="Probst A.J."/>
            <person name="Thomas B.C."/>
            <person name="Singh A."/>
            <person name="Wilkins M.J."/>
            <person name="Karaoz U."/>
            <person name="Brodie E.L."/>
            <person name="Williams K.H."/>
            <person name="Hubbard S.S."/>
            <person name="Banfield J.F."/>
        </authorList>
    </citation>
    <scope>NUCLEOTIDE SEQUENCE [LARGE SCALE GENOMIC DNA]</scope>
</reference>
<accession>A0A1G1ZTA6</accession>
<gene>
    <name evidence="2" type="ORF">A3H63_02785</name>
</gene>
<dbReference type="AlphaFoldDB" id="A0A1G1ZTA6"/>
<dbReference type="Proteomes" id="UP000176284">
    <property type="component" value="Unassembled WGS sequence"/>
</dbReference>
<feature type="region of interest" description="Disordered" evidence="1">
    <location>
        <begin position="60"/>
        <end position="80"/>
    </location>
</feature>
<dbReference type="EMBL" id="MHJM01000027">
    <property type="protein sequence ID" value="OGY67366.1"/>
    <property type="molecule type" value="Genomic_DNA"/>
</dbReference>
<evidence type="ECO:0000256" key="1">
    <source>
        <dbReference type="SAM" id="MobiDB-lite"/>
    </source>
</evidence>
<name>A0A1G1ZTA6_9BACT</name>
<proteinExistence type="predicted"/>
<organism evidence="2 3">
    <name type="scientific">Candidatus Harrisonbacteria bacterium RIFCSPLOWO2_02_FULL_45_10c</name>
    <dbReference type="NCBI Taxonomy" id="1798410"/>
    <lineage>
        <taxon>Bacteria</taxon>
        <taxon>Candidatus Harrisoniibacteriota</taxon>
    </lineage>
</organism>
<evidence type="ECO:0000313" key="3">
    <source>
        <dbReference type="Proteomes" id="UP000176284"/>
    </source>
</evidence>
<evidence type="ECO:0000313" key="2">
    <source>
        <dbReference type="EMBL" id="OGY67366.1"/>
    </source>
</evidence>
<sequence length="139" mass="15633">MQLKTFITSGKYGPSGKYGASELEEEINAFLASGIRVSFPPKIQYDADGLWCAAIFYEQPSSPGINDDDRAQRSLTSEDVQKSERITEEYCSRIEYVALPKEVREKLEEGEKVIAAGEAALRRMQEKAGTVYISDKRRK</sequence>
<protein>
    <submittedName>
        <fullName evidence="2">Uncharacterized protein</fullName>
    </submittedName>
</protein>
<comment type="caution">
    <text evidence="2">The sequence shown here is derived from an EMBL/GenBank/DDBJ whole genome shotgun (WGS) entry which is preliminary data.</text>
</comment>
<dbReference type="STRING" id="1798410.A3H63_02785"/>